<comment type="similarity">
    <text evidence="6">Belongs to the class-II pyridine nucleotide-disulfide oxidoreductase family.</text>
</comment>
<dbReference type="Proteomes" id="UP000177871">
    <property type="component" value="Unassembled WGS sequence"/>
</dbReference>
<dbReference type="STRING" id="1798381.A2721_00125"/>
<dbReference type="InterPro" id="IPR036188">
    <property type="entry name" value="FAD/NAD-bd_sf"/>
</dbReference>
<comment type="caution">
    <text evidence="9">The sequence shown here is derived from an EMBL/GenBank/DDBJ whole genome shotgun (WGS) entry which is preliminary data.</text>
</comment>
<evidence type="ECO:0000256" key="6">
    <source>
        <dbReference type="RuleBase" id="RU003880"/>
    </source>
</evidence>
<keyword evidence="3 6" id="KW-0560">Oxidoreductase</keyword>
<dbReference type="PROSITE" id="PS00573">
    <property type="entry name" value="PYRIDINE_REDOX_2"/>
    <property type="match status" value="1"/>
</dbReference>
<evidence type="ECO:0000256" key="4">
    <source>
        <dbReference type="ARBA" id="ARBA00023157"/>
    </source>
</evidence>
<keyword evidence="2 6" id="KW-0274">FAD</keyword>
<accession>A0A1F6A3F4</accession>
<dbReference type="PRINTS" id="PR00368">
    <property type="entry name" value="FADPNR"/>
</dbReference>
<proteinExistence type="inferred from homology"/>
<dbReference type="InterPro" id="IPR023753">
    <property type="entry name" value="FAD/NAD-binding_dom"/>
</dbReference>
<dbReference type="SUPFAM" id="SSF51905">
    <property type="entry name" value="FAD/NAD(P)-binding domain"/>
    <property type="match status" value="1"/>
</dbReference>
<keyword evidence="7" id="KW-0521">NADP</keyword>
<keyword evidence="5 6" id="KW-0676">Redox-active center</keyword>
<dbReference type="GO" id="GO:0005737">
    <property type="term" value="C:cytoplasm"/>
    <property type="evidence" value="ECO:0007669"/>
    <property type="project" value="InterPro"/>
</dbReference>
<evidence type="ECO:0000256" key="3">
    <source>
        <dbReference type="ARBA" id="ARBA00023002"/>
    </source>
</evidence>
<comment type="catalytic activity">
    <reaction evidence="6">
        <text>[thioredoxin]-dithiol + NADP(+) = [thioredoxin]-disulfide + NADPH + H(+)</text>
        <dbReference type="Rhea" id="RHEA:20345"/>
        <dbReference type="Rhea" id="RHEA-COMP:10698"/>
        <dbReference type="Rhea" id="RHEA-COMP:10700"/>
        <dbReference type="ChEBI" id="CHEBI:15378"/>
        <dbReference type="ChEBI" id="CHEBI:29950"/>
        <dbReference type="ChEBI" id="CHEBI:50058"/>
        <dbReference type="ChEBI" id="CHEBI:57783"/>
        <dbReference type="ChEBI" id="CHEBI:58349"/>
        <dbReference type="EC" id="1.8.1.9"/>
    </reaction>
</comment>
<evidence type="ECO:0000256" key="2">
    <source>
        <dbReference type="ARBA" id="ARBA00022827"/>
    </source>
</evidence>
<protein>
    <recommendedName>
        <fullName evidence="6">Thioredoxin reductase</fullName>
        <ecNumber evidence="6">1.8.1.9</ecNumber>
    </recommendedName>
</protein>
<dbReference type="Pfam" id="PF07992">
    <property type="entry name" value="Pyr_redox_2"/>
    <property type="match status" value="1"/>
</dbReference>
<dbReference type="InterPro" id="IPR050097">
    <property type="entry name" value="Ferredoxin-NADP_redctase_2"/>
</dbReference>
<evidence type="ECO:0000256" key="1">
    <source>
        <dbReference type="ARBA" id="ARBA00022630"/>
    </source>
</evidence>
<comment type="subunit">
    <text evidence="6">Homodimer.</text>
</comment>
<evidence type="ECO:0000313" key="10">
    <source>
        <dbReference type="Proteomes" id="UP000177871"/>
    </source>
</evidence>
<evidence type="ECO:0000313" key="9">
    <source>
        <dbReference type="EMBL" id="OGG19230.1"/>
    </source>
</evidence>
<dbReference type="GO" id="GO:0004791">
    <property type="term" value="F:thioredoxin-disulfide reductase (NADPH) activity"/>
    <property type="evidence" value="ECO:0007669"/>
    <property type="project" value="UniProtKB-UniRule"/>
</dbReference>
<dbReference type="Gene3D" id="3.50.50.60">
    <property type="entry name" value="FAD/NAD(P)-binding domain"/>
    <property type="match status" value="2"/>
</dbReference>
<sequence length="323" mass="35044">MNYDVIIIGSGPAGLTAAIYASRDNLKTLVVGGAKWGGQLMLTTQVENYPGFPEGLLGPDLMERMKKQAERFGTEVRLEDVTRVDFGKHPFTVWGNQETQGYQGGAVIVAAGADTVWLGLPNEQRLIGRGVSSCAPCDAFFFKDKKVVVVGGGDTAMEEAQTLAKFASEVTIVHRRDSFRASKIMQDRALSLPNVKVYWNSAVIDVLGENHVTGVKLRRTVGEVGEVRELAIDGVFVAIGHSPNTKIFEGQLELDEKGYVKKFQGNQGDRGDQGKSGFQTMTSVAGVFVAGDVHDYHFRQAITAAGFGCMAAMETSRWLTEKS</sequence>
<dbReference type="PANTHER" id="PTHR48105">
    <property type="entry name" value="THIOREDOXIN REDUCTASE 1-RELATED-RELATED"/>
    <property type="match status" value="1"/>
</dbReference>
<dbReference type="GO" id="GO:0019430">
    <property type="term" value="P:removal of superoxide radicals"/>
    <property type="evidence" value="ECO:0007669"/>
    <property type="project" value="UniProtKB-UniRule"/>
</dbReference>
<dbReference type="InterPro" id="IPR008255">
    <property type="entry name" value="Pyr_nucl-diS_OxRdtase_2_AS"/>
</dbReference>
<keyword evidence="1 6" id="KW-0285">Flavoprotein</keyword>
<comment type="cofactor">
    <cofactor evidence="7">
        <name>FAD</name>
        <dbReference type="ChEBI" id="CHEBI:57692"/>
    </cofactor>
    <text evidence="7">Binds 1 FAD per subunit.</text>
</comment>
<organism evidence="9 10">
    <name type="scientific">Candidatus Gottesmanbacteria bacterium RIFCSPHIGHO2_01_FULL_47_48</name>
    <dbReference type="NCBI Taxonomy" id="1798381"/>
    <lineage>
        <taxon>Bacteria</taxon>
        <taxon>Candidatus Gottesmaniibacteriota</taxon>
    </lineage>
</organism>
<dbReference type="PRINTS" id="PR00469">
    <property type="entry name" value="PNDRDTASEII"/>
</dbReference>
<evidence type="ECO:0000256" key="7">
    <source>
        <dbReference type="RuleBase" id="RU003881"/>
    </source>
</evidence>
<feature type="domain" description="FAD/NAD(P)-binding" evidence="8">
    <location>
        <begin position="3"/>
        <end position="305"/>
    </location>
</feature>
<dbReference type="EC" id="1.8.1.9" evidence="6"/>
<evidence type="ECO:0000259" key="8">
    <source>
        <dbReference type="Pfam" id="PF07992"/>
    </source>
</evidence>
<dbReference type="EMBL" id="MFJK01000008">
    <property type="protein sequence ID" value="OGG19230.1"/>
    <property type="molecule type" value="Genomic_DNA"/>
</dbReference>
<reference evidence="9 10" key="1">
    <citation type="journal article" date="2016" name="Nat. Commun.">
        <title>Thousands of microbial genomes shed light on interconnected biogeochemical processes in an aquifer system.</title>
        <authorList>
            <person name="Anantharaman K."/>
            <person name="Brown C.T."/>
            <person name="Hug L.A."/>
            <person name="Sharon I."/>
            <person name="Castelle C.J."/>
            <person name="Probst A.J."/>
            <person name="Thomas B.C."/>
            <person name="Singh A."/>
            <person name="Wilkins M.J."/>
            <person name="Karaoz U."/>
            <person name="Brodie E.L."/>
            <person name="Williams K.H."/>
            <person name="Hubbard S.S."/>
            <person name="Banfield J.F."/>
        </authorList>
    </citation>
    <scope>NUCLEOTIDE SEQUENCE [LARGE SCALE GENOMIC DNA]</scope>
</reference>
<dbReference type="NCBIfam" id="TIGR01292">
    <property type="entry name" value="TRX_reduct"/>
    <property type="match status" value="1"/>
</dbReference>
<keyword evidence="4" id="KW-1015">Disulfide bond</keyword>
<gene>
    <name evidence="9" type="ORF">A2721_00125</name>
</gene>
<evidence type="ECO:0000256" key="5">
    <source>
        <dbReference type="ARBA" id="ARBA00023284"/>
    </source>
</evidence>
<dbReference type="AlphaFoldDB" id="A0A1F6A3F4"/>
<name>A0A1F6A3F4_9BACT</name>
<dbReference type="InterPro" id="IPR005982">
    <property type="entry name" value="Thioredox_Rdtase"/>
</dbReference>